<evidence type="ECO:0000313" key="1">
    <source>
        <dbReference type="EMBL" id="ADN12788.1"/>
    </source>
</evidence>
<dbReference type="EMBL" id="CP002198">
    <property type="protein sequence ID" value="ADN12788.1"/>
    <property type="molecule type" value="Genomic_DNA"/>
</dbReference>
<reference evidence="2" key="1">
    <citation type="journal article" date="2011" name="MBio">
        <title>Novel metabolic attributes of the genus Cyanothece, comprising a group of unicellular nitrogen-fixing Cyanobacteria.</title>
        <authorList>
            <person name="Bandyopadhyay A."/>
            <person name="Elvitigala T."/>
            <person name="Welsh E."/>
            <person name="Stockel J."/>
            <person name="Liberton M."/>
            <person name="Min H."/>
            <person name="Sherman L.A."/>
            <person name="Pakrasi H.B."/>
        </authorList>
    </citation>
    <scope>NUCLEOTIDE SEQUENCE [LARGE SCALE GENOMIC DNA]</scope>
    <source>
        <strain evidence="2">PCC 7822</strain>
    </source>
</reference>
<gene>
    <name evidence="1" type="ordered locus">Cyan7822_0762</name>
</gene>
<organism evidence="1 2">
    <name type="scientific">Gloeothece verrucosa (strain PCC 7822)</name>
    <name type="common">Cyanothece sp. (strain PCC 7822)</name>
    <dbReference type="NCBI Taxonomy" id="497965"/>
    <lineage>
        <taxon>Bacteria</taxon>
        <taxon>Bacillati</taxon>
        <taxon>Cyanobacteriota</taxon>
        <taxon>Cyanophyceae</taxon>
        <taxon>Oscillatoriophycideae</taxon>
        <taxon>Chroococcales</taxon>
        <taxon>Aphanothecaceae</taxon>
        <taxon>Gloeothece</taxon>
        <taxon>Gloeothece verrucosa</taxon>
    </lineage>
</organism>
<dbReference type="AlphaFoldDB" id="E0UBF6"/>
<dbReference type="STRING" id="497965.Cyan7822_0762"/>
<dbReference type="HOGENOM" id="CLU_2715626_0_0_3"/>
<keyword evidence="2" id="KW-1185">Reference proteome</keyword>
<evidence type="ECO:0000313" key="2">
    <source>
        <dbReference type="Proteomes" id="UP000008206"/>
    </source>
</evidence>
<name>E0UBF6_GLOV7</name>
<sequence>MLRLLFSSTTLGNLGYNFSQFYNFMLLENLLLEGLESGEATEMTQDDWQEIRHAVGQNFTTIGNLRYNFSKF</sequence>
<protein>
    <submittedName>
        <fullName evidence="1">Uncharacterized protein</fullName>
    </submittedName>
</protein>
<proteinExistence type="predicted"/>
<dbReference type="KEGG" id="cyj:Cyan7822_0762"/>
<dbReference type="Proteomes" id="UP000008206">
    <property type="component" value="Chromosome"/>
</dbReference>
<accession>E0UBF6</accession>
<dbReference type="RefSeq" id="WP_013320898.1">
    <property type="nucleotide sequence ID" value="NC_014501.1"/>
</dbReference>